<dbReference type="GO" id="GO:0003824">
    <property type="term" value="F:catalytic activity"/>
    <property type="evidence" value="ECO:0007669"/>
    <property type="project" value="UniProtKB-KW"/>
</dbReference>
<organism evidence="2 3">
    <name type="scientific">Kalanchoe fedtschenkoi</name>
    <name type="common">Lavender scallops</name>
    <name type="synonym">South American air plant</name>
    <dbReference type="NCBI Taxonomy" id="63787"/>
    <lineage>
        <taxon>Eukaryota</taxon>
        <taxon>Viridiplantae</taxon>
        <taxon>Streptophyta</taxon>
        <taxon>Embryophyta</taxon>
        <taxon>Tracheophyta</taxon>
        <taxon>Spermatophyta</taxon>
        <taxon>Magnoliopsida</taxon>
        <taxon>eudicotyledons</taxon>
        <taxon>Gunneridae</taxon>
        <taxon>Pentapetalae</taxon>
        <taxon>Saxifragales</taxon>
        <taxon>Crassulaceae</taxon>
        <taxon>Kalanchoe</taxon>
    </lineage>
</organism>
<keyword evidence="3" id="KW-1185">Reference proteome</keyword>
<name>A0A7N0VLG8_KALFE</name>
<dbReference type="EnsemblPlants" id="Kaladp1201s0001.1.v1.1">
    <property type="protein sequence ID" value="Kaladp1201s0001.1.v1.1"/>
    <property type="gene ID" value="Kaladp1201s0001.v1.1"/>
</dbReference>
<dbReference type="Gramene" id="Kaladp1201s0001.1.v1.1">
    <property type="protein sequence ID" value="Kaladp1201s0001.1.v1.1"/>
    <property type="gene ID" value="Kaladp1201s0001.v1.1"/>
</dbReference>
<dbReference type="AlphaFoldDB" id="A0A7N0VLG8"/>
<evidence type="ECO:0000256" key="1">
    <source>
        <dbReference type="ARBA" id="ARBA00022533"/>
    </source>
</evidence>
<protein>
    <submittedName>
        <fullName evidence="2">Uncharacterized protein</fullName>
    </submittedName>
</protein>
<keyword evidence="1" id="KW-0021">Allosteric enzyme</keyword>
<evidence type="ECO:0000313" key="2">
    <source>
        <dbReference type="EnsemblPlants" id="Kaladp1201s0001.1.v1.1"/>
    </source>
</evidence>
<evidence type="ECO:0000313" key="3">
    <source>
        <dbReference type="Proteomes" id="UP000594263"/>
    </source>
</evidence>
<dbReference type="InterPro" id="IPR050929">
    <property type="entry name" value="PFKA"/>
</dbReference>
<dbReference type="PANTHER" id="PTHR45770">
    <property type="entry name" value="ATP-DEPENDENT 6-PHOSPHOFRUCTOKINASE 1"/>
    <property type="match status" value="1"/>
</dbReference>
<accession>A0A7N0VLG8</accession>
<reference evidence="2" key="1">
    <citation type="submission" date="2021-01" db="UniProtKB">
        <authorList>
            <consortium name="EnsemblPlants"/>
        </authorList>
    </citation>
    <scope>IDENTIFICATION</scope>
</reference>
<proteinExistence type="predicted"/>
<dbReference type="Proteomes" id="UP000594263">
    <property type="component" value="Unplaced"/>
</dbReference>
<sequence>MESAIVSSPISLLKPSISSGSRPGFNKGFACFPSAIAHGSKFRPPSTRVAAMNSNMKVVKGEAGYVLQDVPHITDYIPNLPTYPNPLQTNPAYSVVKQHFVNVDDAVAEKVIFSE</sequence>